<name>A0A6M3LS01_9ZZZZ</name>
<protein>
    <submittedName>
        <fullName evidence="1">Uncharacterized protein</fullName>
    </submittedName>
</protein>
<evidence type="ECO:0000313" key="1">
    <source>
        <dbReference type="EMBL" id="QJA98186.1"/>
    </source>
</evidence>
<dbReference type="EMBL" id="MT143841">
    <property type="protein sequence ID" value="QJB03351.1"/>
    <property type="molecule type" value="Genomic_DNA"/>
</dbReference>
<dbReference type="EMBL" id="MT143559">
    <property type="protein sequence ID" value="QJA98186.1"/>
    <property type="molecule type" value="Genomic_DNA"/>
</dbReference>
<proteinExistence type="predicted"/>
<sequence length="73" mass="8502">MLNPTLEQFRSINDPILFRSNPPVNASIARWLVAQGWKPAELAPNWWAELDQDDDYVDGIDGDDDPKFYFYNE</sequence>
<dbReference type="AlphaFoldDB" id="A0A6M3LS01"/>
<accession>A0A6M3LS01</accession>
<organism evidence="1">
    <name type="scientific">viral metagenome</name>
    <dbReference type="NCBI Taxonomy" id="1070528"/>
    <lineage>
        <taxon>unclassified sequences</taxon>
        <taxon>metagenomes</taxon>
        <taxon>organismal metagenomes</taxon>
    </lineage>
</organism>
<evidence type="ECO:0000313" key="2">
    <source>
        <dbReference type="EMBL" id="QJB03351.1"/>
    </source>
</evidence>
<reference evidence="1" key="1">
    <citation type="submission" date="2020-03" db="EMBL/GenBank/DDBJ databases">
        <title>The deep terrestrial virosphere.</title>
        <authorList>
            <person name="Holmfeldt K."/>
            <person name="Nilsson E."/>
            <person name="Simone D."/>
            <person name="Lopez-Fernandez M."/>
            <person name="Wu X."/>
            <person name="de Brujin I."/>
            <person name="Lundin D."/>
            <person name="Andersson A."/>
            <person name="Bertilsson S."/>
            <person name="Dopson M."/>
        </authorList>
    </citation>
    <scope>NUCLEOTIDE SEQUENCE</scope>
    <source>
        <strain evidence="1">MM171A02173</strain>
        <strain evidence="2">MM171B00773</strain>
    </source>
</reference>
<gene>
    <name evidence="1" type="ORF">MM171A02173_0011</name>
    <name evidence="2" type="ORF">MM171B00773_0003</name>
</gene>